<gene>
    <name evidence="1" type="ORF">Ga0061065_104269</name>
</gene>
<dbReference type="STRING" id="1137284.GCA_001418205_01689"/>
<sequence length="66" mass="7255">MSFFANDSKKSNTLISFESSEHCLEWGDRQAPSTASRANPIIGFMAAGRDGPYKNALAVFHAFDSR</sequence>
<proteinExistence type="predicted"/>
<reference evidence="2" key="1">
    <citation type="submission" date="2015-08" db="EMBL/GenBank/DDBJ databases">
        <authorList>
            <person name="Varghese N."/>
        </authorList>
    </citation>
    <scope>NUCLEOTIDE SEQUENCE [LARGE SCALE GENOMIC DNA]</scope>
    <source>
        <strain evidence="2">JCM 18476</strain>
    </source>
</reference>
<dbReference type="AlphaFoldDB" id="A0A0K6IL58"/>
<keyword evidence="2" id="KW-1185">Reference proteome</keyword>
<evidence type="ECO:0000313" key="2">
    <source>
        <dbReference type="Proteomes" id="UP000182769"/>
    </source>
</evidence>
<dbReference type="EMBL" id="CYHG01000004">
    <property type="protein sequence ID" value="CUB03838.1"/>
    <property type="molecule type" value="Genomic_DNA"/>
</dbReference>
<name>A0A0K6IL58_9GAMM</name>
<protein>
    <submittedName>
        <fullName evidence="1">Uncharacterized protein</fullName>
    </submittedName>
</protein>
<evidence type="ECO:0000313" key="1">
    <source>
        <dbReference type="EMBL" id="CUB03838.1"/>
    </source>
</evidence>
<accession>A0A0K6IL58</accession>
<dbReference type="Proteomes" id="UP000182769">
    <property type="component" value="Unassembled WGS sequence"/>
</dbReference>
<organism evidence="1 2">
    <name type="scientific">Marinomonas fungiae</name>
    <dbReference type="NCBI Taxonomy" id="1137284"/>
    <lineage>
        <taxon>Bacteria</taxon>
        <taxon>Pseudomonadati</taxon>
        <taxon>Pseudomonadota</taxon>
        <taxon>Gammaproteobacteria</taxon>
        <taxon>Oceanospirillales</taxon>
        <taxon>Oceanospirillaceae</taxon>
        <taxon>Marinomonas</taxon>
    </lineage>
</organism>